<protein>
    <submittedName>
        <fullName evidence="8">Unannotated protein</fullName>
    </submittedName>
</protein>
<evidence type="ECO:0000256" key="1">
    <source>
        <dbReference type="ARBA" id="ARBA00004651"/>
    </source>
</evidence>
<keyword evidence="4 7" id="KW-0812">Transmembrane</keyword>
<comment type="similarity">
    <text evidence="2">Belongs to the chromate ion transporter (CHR) (TC 2.A.51) family.</text>
</comment>
<name>A0A6J7DAE2_9ZZZZ</name>
<evidence type="ECO:0000256" key="2">
    <source>
        <dbReference type="ARBA" id="ARBA00005262"/>
    </source>
</evidence>
<feature type="transmembrane region" description="Helical" evidence="7">
    <location>
        <begin position="82"/>
        <end position="104"/>
    </location>
</feature>
<evidence type="ECO:0000256" key="7">
    <source>
        <dbReference type="SAM" id="Phobius"/>
    </source>
</evidence>
<comment type="subcellular location">
    <subcellularLocation>
        <location evidence="1">Cell membrane</location>
        <topology evidence="1">Multi-pass membrane protein</topology>
    </subcellularLocation>
</comment>
<dbReference type="PANTHER" id="PTHR33567">
    <property type="entry name" value="CHROMATE ION TRANSPORTER (EUROFUNG)"/>
    <property type="match status" value="1"/>
</dbReference>
<feature type="transmembrane region" description="Helical" evidence="7">
    <location>
        <begin position="301"/>
        <end position="321"/>
    </location>
</feature>
<feature type="transmembrane region" description="Helical" evidence="7">
    <location>
        <begin position="328"/>
        <end position="349"/>
    </location>
</feature>
<evidence type="ECO:0000256" key="5">
    <source>
        <dbReference type="ARBA" id="ARBA00022989"/>
    </source>
</evidence>
<proteinExistence type="inferred from homology"/>
<gene>
    <name evidence="8" type="ORF">UFOPK3364_00501</name>
</gene>
<dbReference type="EMBL" id="CAFBLO010000036">
    <property type="protein sequence ID" value="CAB4865924.1"/>
    <property type="molecule type" value="Genomic_DNA"/>
</dbReference>
<dbReference type="Pfam" id="PF02417">
    <property type="entry name" value="Chromate_transp"/>
    <property type="match status" value="2"/>
</dbReference>
<organism evidence="8">
    <name type="scientific">freshwater metagenome</name>
    <dbReference type="NCBI Taxonomy" id="449393"/>
    <lineage>
        <taxon>unclassified sequences</taxon>
        <taxon>metagenomes</taxon>
        <taxon>ecological metagenomes</taxon>
    </lineage>
</organism>
<dbReference type="InterPro" id="IPR014047">
    <property type="entry name" value="Chr_Tranpt_l_chain"/>
</dbReference>
<dbReference type="InterPro" id="IPR003370">
    <property type="entry name" value="Chromate_transpt"/>
</dbReference>
<keyword evidence="3" id="KW-1003">Cell membrane</keyword>
<evidence type="ECO:0000256" key="6">
    <source>
        <dbReference type="ARBA" id="ARBA00023136"/>
    </source>
</evidence>
<feature type="transmembrane region" description="Helical" evidence="7">
    <location>
        <begin position="397"/>
        <end position="416"/>
    </location>
</feature>
<evidence type="ECO:0000313" key="8">
    <source>
        <dbReference type="EMBL" id="CAB4865924.1"/>
    </source>
</evidence>
<keyword evidence="6 7" id="KW-0472">Membrane</keyword>
<dbReference type="GO" id="GO:0005886">
    <property type="term" value="C:plasma membrane"/>
    <property type="evidence" value="ECO:0007669"/>
    <property type="project" value="UniProtKB-SubCell"/>
</dbReference>
<feature type="transmembrane region" description="Helical" evidence="7">
    <location>
        <begin position="369"/>
        <end position="390"/>
    </location>
</feature>
<evidence type="ECO:0000256" key="4">
    <source>
        <dbReference type="ARBA" id="ARBA00022692"/>
    </source>
</evidence>
<accession>A0A6J7DAE2</accession>
<sequence length="441" mass="46524">MANPTIPFHDAVSYWWKLGLTSFGGPAGQISMLHDEVVVKRRWISEKRFLHALNYCMVLPGPEAQQLVTYIGWLMHGVRGGVIAGTLFVLPSLVILIVLTWLYLAFGETAIVMGIFVAIKPVVVAIIAHAVFRIGSRSLRHPALWTIAGLSTIAMLISGALFPLILAVAVVIGIVGSRVAPAVFMAPGGHASVANSGGPAIIDDTTPTPPHARITRWRLVRTVAVSLAAWLLPVGALWLTLGPDNSLVEMALFFSGAALLTFGGAYAVLPYVFHGAVSAGWATPTQMVDGLALGETTPGPLIMFVSFVGFVGGFAGEFLGAGTSWISGILAAVVATWFTFLPSFFFILAGGPYVEATRHRTAFAGPLTAINAAVVGVVLSLALVFAHNVFLPANQSADVIGIMIALVAAIALFRFRRTVIEVIAWGASLGLIMGLFATFVA</sequence>
<feature type="transmembrane region" description="Helical" evidence="7">
    <location>
        <begin position="251"/>
        <end position="273"/>
    </location>
</feature>
<feature type="transmembrane region" description="Helical" evidence="7">
    <location>
        <begin position="219"/>
        <end position="239"/>
    </location>
</feature>
<dbReference type="AlphaFoldDB" id="A0A6J7DAE2"/>
<feature type="transmembrane region" description="Helical" evidence="7">
    <location>
        <begin position="144"/>
        <end position="175"/>
    </location>
</feature>
<feature type="transmembrane region" description="Helical" evidence="7">
    <location>
        <begin position="110"/>
        <end position="132"/>
    </location>
</feature>
<dbReference type="GO" id="GO:0015109">
    <property type="term" value="F:chromate transmembrane transporter activity"/>
    <property type="evidence" value="ECO:0007669"/>
    <property type="project" value="InterPro"/>
</dbReference>
<keyword evidence="5 7" id="KW-1133">Transmembrane helix</keyword>
<dbReference type="PANTHER" id="PTHR33567:SF3">
    <property type="entry name" value="CHROMATE ION TRANSPORTER (EUROFUNG)"/>
    <property type="match status" value="1"/>
</dbReference>
<feature type="transmembrane region" description="Helical" evidence="7">
    <location>
        <begin position="422"/>
        <end position="440"/>
    </location>
</feature>
<evidence type="ECO:0000256" key="3">
    <source>
        <dbReference type="ARBA" id="ARBA00022475"/>
    </source>
</evidence>
<dbReference type="PIRSF" id="PIRSF004810">
    <property type="entry name" value="ChrA"/>
    <property type="match status" value="1"/>
</dbReference>
<dbReference type="NCBIfam" id="TIGR00937">
    <property type="entry name" value="2A51"/>
    <property type="match status" value="1"/>
</dbReference>
<reference evidence="8" key="1">
    <citation type="submission" date="2020-05" db="EMBL/GenBank/DDBJ databases">
        <authorList>
            <person name="Chiriac C."/>
            <person name="Salcher M."/>
            <person name="Ghai R."/>
            <person name="Kavagutti S V."/>
        </authorList>
    </citation>
    <scope>NUCLEOTIDE SEQUENCE</scope>
</reference>